<dbReference type="AlphaFoldDB" id="A0A1D1Y2C2"/>
<gene>
    <name evidence="3" type="primary">NCRK_10</name>
    <name evidence="3" type="ORF">g.104512</name>
</gene>
<dbReference type="PANTHER" id="PTHR46863">
    <property type="entry name" value="OS09G0572100 PROTEIN"/>
    <property type="match status" value="1"/>
</dbReference>
<feature type="region of interest" description="Disordered" evidence="1">
    <location>
        <begin position="22"/>
        <end position="97"/>
    </location>
</feature>
<dbReference type="Gene3D" id="1.10.510.10">
    <property type="entry name" value="Transferase(Phosphotransferase) domain 1"/>
    <property type="match status" value="1"/>
</dbReference>
<organism evidence="3">
    <name type="scientific">Anthurium amnicola</name>
    <dbReference type="NCBI Taxonomy" id="1678845"/>
    <lineage>
        <taxon>Eukaryota</taxon>
        <taxon>Viridiplantae</taxon>
        <taxon>Streptophyta</taxon>
        <taxon>Embryophyta</taxon>
        <taxon>Tracheophyta</taxon>
        <taxon>Spermatophyta</taxon>
        <taxon>Magnoliopsida</taxon>
        <taxon>Liliopsida</taxon>
        <taxon>Araceae</taxon>
        <taxon>Pothoideae</taxon>
        <taxon>Potheae</taxon>
        <taxon>Anthurium</taxon>
    </lineage>
</organism>
<feature type="non-terminal residue" evidence="3">
    <location>
        <position position="1"/>
    </location>
</feature>
<reference evidence="3" key="1">
    <citation type="submission" date="2015-07" db="EMBL/GenBank/DDBJ databases">
        <title>Transcriptome Assembly of Anthurium amnicola.</title>
        <authorList>
            <person name="Suzuki J."/>
        </authorList>
    </citation>
    <scope>NUCLEOTIDE SEQUENCE</scope>
</reference>
<keyword evidence="3" id="KW-0418">Kinase</keyword>
<dbReference type="SUPFAM" id="SSF56112">
    <property type="entry name" value="Protein kinase-like (PK-like)"/>
    <property type="match status" value="1"/>
</dbReference>
<feature type="compositionally biased region" description="Basic and acidic residues" evidence="1">
    <location>
        <begin position="313"/>
        <end position="324"/>
    </location>
</feature>
<accession>A0A1D1Y2C2</accession>
<dbReference type="Pfam" id="PF07714">
    <property type="entry name" value="PK_Tyr_Ser-Thr"/>
    <property type="match status" value="2"/>
</dbReference>
<feature type="domain" description="Protein kinase" evidence="2">
    <location>
        <begin position="84"/>
        <end position="465"/>
    </location>
</feature>
<keyword evidence="3" id="KW-0675">Receptor</keyword>
<dbReference type="GO" id="GO:0005524">
    <property type="term" value="F:ATP binding"/>
    <property type="evidence" value="ECO:0007669"/>
    <property type="project" value="InterPro"/>
</dbReference>
<dbReference type="GO" id="GO:0004672">
    <property type="term" value="F:protein kinase activity"/>
    <property type="evidence" value="ECO:0007669"/>
    <property type="project" value="InterPro"/>
</dbReference>
<dbReference type="InterPro" id="IPR001245">
    <property type="entry name" value="Ser-Thr/Tyr_kinase_cat_dom"/>
</dbReference>
<feature type="compositionally biased region" description="Polar residues" evidence="1">
    <location>
        <begin position="70"/>
        <end position="82"/>
    </location>
</feature>
<dbReference type="EMBL" id="GDJX01019164">
    <property type="protein sequence ID" value="JAT48772.1"/>
    <property type="molecule type" value="Transcribed_RNA"/>
</dbReference>
<keyword evidence="3" id="KW-0808">Transferase</keyword>
<feature type="compositionally biased region" description="Basic residues" evidence="1">
    <location>
        <begin position="22"/>
        <end position="42"/>
    </location>
</feature>
<dbReference type="InterPro" id="IPR011009">
    <property type="entry name" value="Kinase-like_dom_sf"/>
</dbReference>
<evidence type="ECO:0000313" key="3">
    <source>
        <dbReference type="EMBL" id="JAT48772.1"/>
    </source>
</evidence>
<feature type="compositionally biased region" description="Basic and acidic residues" evidence="1">
    <location>
        <begin position="43"/>
        <end position="54"/>
    </location>
</feature>
<sequence>LEDATGQRTRLNCDLFPFLPRRRHYRPSSQQRRRRRRARMCKTRKDTLVADPGRRPSRPSASASAATFGPSPSSAALSTSIPTTSTGRAAGAGSSSSSISSSHLSMGSLREFLPESPSLYDFSEICSATNNFLAKRLFATSSSSSWRCSLRGKDAVVFRRRFQGEPAELRRRLAMSSKIHHSSIVRLMGAALGGDYIYLVYEYVTGASLADCLRNPRSPGYTPLASWVDRMQVATDLAQGLQYIHHFTAAGAAAASPSMPHKSGDRRRRCPVHTRIKSSSVMITEPQHRAKICHFAAAELAGEIQVSSDSDDDQTKGEIKAADREIDEISENPTTVLSKLRQAGSRRRRFEGTRGYIAPEIRDGGSPSQKSDVFAFGVVLLELTTGKKANEGDGGLADWAWHHVQEGYPVSEILDERVRDPLYLEEMTVVTRLGLICTGTFPSTRPSMKDVLQVLLRCAQTHAVGDKPGGGDHEVAPLLRDASKGNSRRKRLSHADDGEDEDCGLACIV</sequence>
<feature type="region of interest" description="Disordered" evidence="1">
    <location>
        <begin position="305"/>
        <end position="324"/>
    </location>
</feature>
<feature type="compositionally biased region" description="Low complexity" evidence="1">
    <location>
        <begin position="83"/>
        <end position="97"/>
    </location>
</feature>
<proteinExistence type="predicted"/>
<evidence type="ECO:0000256" key="1">
    <source>
        <dbReference type="SAM" id="MobiDB-lite"/>
    </source>
</evidence>
<name>A0A1D1Y2C2_9ARAE</name>
<protein>
    <submittedName>
        <fullName evidence="3">Receptor-like serine/threonine-protein kinase NCRK</fullName>
    </submittedName>
</protein>
<feature type="region of interest" description="Disordered" evidence="1">
    <location>
        <begin position="466"/>
        <end position="501"/>
    </location>
</feature>
<dbReference type="Gene3D" id="3.30.200.20">
    <property type="entry name" value="Phosphorylase Kinase, domain 1"/>
    <property type="match status" value="1"/>
</dbReference>
<dbReference type="PANTHER" id="PTHR46863:SF1">
    <property type="entry name" value="PROTEIN KINASE SUPERFAMILY PROTEIN"/>
    <property type="match status" value="1"/>
</dbReference>
<dbReference type="PROSITE" id="PS50011">
    <property type="entry name" value="PROTEIN_KINASE_DOM"/>
    <property type="match status" value="1"/>
</dbReference>
<dbReference type="InterPro" id="IPR000719">
    <property type="entry name" value="Prot_kinase_dom"/>
</dbReference>
<evidence type="ECO:0000259" key="2">
    <source>
        <dbReference type="PROSITE" id="PS50011"/>
    </source>
</evidence>